<evidence type="ECO:0000313" key="1">
    <source>
        <dbReference type="EMBL" id="OUI95274.1"/>
    </source>
</evidence>
<gene>
    <name evidence="1" type="ORF">HK17_01345</name>
</gene>
<dbReference type="AlphaFoldDB" id="A0A252AXC6"/>
<organism evidence="1 2">
    <name type="scientific">Acetobacter indonesiensis</name>
    <dbReference type="NCBI Taxonomy" id="104101"/>
    <lineage>
        <taxon>Bacteria</taxon>
        <taxon>Pseudomonadati</taxon>
        <taxon>Pseudomonadota</taxon>
        <taxon>Alphaproteobacteria</taxon>
        <taxon>Acetobacterales</taxon>
        <taxon>Acetobacteraceae</taxon>
        <taxon>Acetobacter</taxon>
    </lineage>
</organism>
<name>A0A252AXC6_9PROT</name>
<protein>
    <submittedName>
        <fullName evidence="1">Uncharacterized protein</fullName>
    </submittedName>
</protein>
<dbReference type="Proteomes" id="UP000194641">
    <property type="component" value="Unassembled WGS sequence"/>
</dbReference>
<evidence type="ECO:0000313" key="2">
    <source>
        <dbReference type="Proteomes" id="UP000194641"/>
    </source>
</evidence>
<reference evidence="2" key="1">
    <citation type="submission" date="2014-06" db="EMBL/GenBank/DDBJ databases">
        <authorList>
            <person name="Winans N.J."/>
            <person name="Newell P.D."/>
            <person name="Douglas A.E."/>
        </authorList>
    </citation>
    <scope>NUCLEOTIDE SEQUENCE [LARGE SCALE GENOMIC DNA]</scope>
</reference>
<dbReference type="EMBL" id="JOPA01000010">
    <property type="protein sequence ID" value="OUI95274.1"/>
    <property type="molecule type" value="Genomic_DNA"/>
</dbReference>
<proteinExistence type="predicted"/>
<sequence>MSAFSSRYWVSARPLAAATCVFGVMTATLPEAHADDIRALRQSPPCDTKFLTALQISDLKQQLRLAYNLPAPSEATGKDDLDQATIVLSVGTLRPQHRDVIAYILSNSFCGTAGCATTILADRDDRTLAYPVFRVMTARTVVHLPITKLPTQHNGWPDLTVQIAGGGILQGYAAPAYFNGTTYTVDQSVHLGAITNGHSPKQGVPLLRDAPPAVGQCLLQ</sequence>
<accession>A0A252AXC6</accession>
<comment type="caution">
    <text evidence="1">The sequence shown here is derived from an EMBL/GenBank/DDBJ whole genome shotgun (WGS) entry which is preliminary data.</text>
</comment>
<dbReference type="RefSeq" id="WP_086658967.1">
    <property type="nucleotide sequence ID" value="NZ_JBJJWX010000008.1"/>
</dbReference>